<proteinExistence type="predicted"/>
<dbReference type="EMBL" id="JACJII010000001">
    <property type="protein sequence ID" value="MBA9001244.1"/>
    <property type="molecule type" value="Genomic_DNA"/>
</dbReference>
<accession>A0A7W3R696</accession>
<evidence type="ECO:0000313" key="4">
    <source>
        <dbReference type="Proteomes" id="UP000539313"/>
    </source>
</evidence>
<evidence type="ECO:0000256" key="2">
    <source>
        <dbReference type="SAM" id="Phobius"/>
    </source>
</evidence>
<feature type="compositionally biased region" description="Basic and acidic residues" evidence="1">
    <location>
        <begin position="25"/>
        <end position="49"/>
    </location>
</feature>
<dbReference type="Proteomes" id="UP000539313">
    <property type="component" value="Unassembled WGS sequence"/>
</dbReference>
<feature type="transmembrane region" description="Helical" evidence="2">
    <location>
        <begin position="83"/>
        <end position="105"/>
    </location>
</feature>
<keyword evidence="2" id="KW-0812">Transmembrane</keyword>
<name>A0A7W3R696_9ACTN</name>
<dbReference type="AlphaFoldDB" id="A0A7W3R696"/>
<sequence>MSGNHRSGGRRASSGGYRTGGYGRSGEHRGPGYDDSGPYRRADSGEHPRGGSGSYRRAGSGGYPRGGSGSHRIVHNRPPRRRLAAAVLGAVAGVAACILAVFLVLNMGGGEQPSGGVANTGAADAGTEPNGERSVVPDACTTVGDDLAADLAPNADRTQSDTYQASDRQNQCVWGSYVGKNKRVLTVELRAIAGTGGRTGTDVAGQTFQTEREADRSGKSLLSGHELKDERPVEGVGDEAYAIYSVDGSQGSGEAVVNVRTGNVLVTVHYSGTNDGTELSADDAIDGAIAAAKEAVAALDATG</sequence>
<keyword evidence="4" id="KW-1185">Reference proteome</keyword>
<feature type="compositionally biased region" description="Low complexity" evidence="1">
    <location>
        <begin position="1"/>
        <end position="16"/>
    </location>
</feature>
<keyword evidence="2" id="KW-0472">Membrane</keyword>
<keyword evidence="2" id="KW-1133">Transmembrane helix</keyword>
<dbReference type="RefSeq" id="WP_182703639.1">
    <property type="nucleotide sequence ID" value="NZ_JACJII010000001.1"/>
</dbReference>
<protein>
    <recommendedName>
        <fullName evidence="5">DUF3558 domain-containing protein</fullName>
    </recommendedName>
</protein>
<evidence type="ECO:0000313" key="3">
    <source>
        <dbReference type="EMBL" id="MBA9001244.1"/>
    </source>
</evidence>
<comment type="caution">
    <text evidence="3">The sequence shown here is derived from an EMBL/GenBank/DDBJ whole genome shotgun (WGS) entry which is preliminary data.</text>
</comment>
<evidence type="ECO:0000256" key="1">
    <source>
        <dbReference type="SAM" id="MobiDB-lite"/>
    </source>
</evidence>
<reference evidence="3 4" key="1">
    <citation type="submission" date="2020-08" db="EMBL/GenBank/DDBJ databases">
        <title>Sequencing the genomes of 1000 actinobacteria strains.</title>
        <authorList>
            <person name="Klenk H.-P."/>
        </authorList>
    </citation>
    <scope>NUCLEOTIDE SEQUENCE [LARGE SCALE GENOMIC DNA]</scope>
    <source>
        <strain evidence="3 4">DSM 45823</strain>
    </source>
</reference>
<evidence type="ECO:0008006" key="5">
    <source>
        <dbReference type="Google" id="ProtNLM"/>
    </source>
</evidence>
<feature type="compositionally biased region" description="Gly residues" evidence="1">
    <location>
        <begin position="59"/>
        <end position="69"/>
    </location>
</feature>
<organism evidence="3 4">
    <name type="scientific">Thermomonospora cellulosilytica</name>
    <dbReference type="NCBI Taxonomy" id="1411118"/>
    <lineage>
        <taxon>Bacteria</taxon>
        <taxon>Bacillati</taxon>
        <taxon>Actinomycetota</taxon>
        <taxon>Actinomycetes</taxon>
        <taxon>Streptosporangiales</taxon>
        <taxon>Thermomonosporaceae</taxon>
        <taxon>Thermomonospora</taxon>
    </lineage>
</organism>
<feature type="region of interest" description="Disordered" evidence="1">
    <location>
        <begin position="1"/>
        <end position="77"/>
    </location>
</feature>
<gene>
    <name evidence="3" type="ORF">HNR21_000126</name>
</gene>